<evidence type="ECO:0008006" key="9">
    <source>
        <dbReference type="Google" id="ProtNLM"/>
    </source>
</evidence>
<keyword evidence="3" id="KW-0732">Signal</keyword>
<evidence type="ECO:0000313" key="8">
    <source>
        <dbReference type="Proteomes" id="UP000006764"/>
    </source>
</evidence>
<dbReference type="GO" id="GO:0009279">
    <property type="term" value="C:cell outer membrane"/>
    <property type="evidence" value="ECO:0007669"/>
    <property type="project" value="UniProtKB-SubCell"/>
</dbReference>
<feature type="transmembrane region" description="Helical" evidence="6">
    <location>
        <begin position="12"/>
        <end position="34"/>
    </location>
</feature>
<keyword evidence="5" id="KW-0998">Cell outer membrane</keyword>
<dbReference type="RefSeq" id="WP_008736951.1">
    <property type="nucleotide sequence ID" value="NZ_CP004387.1"/>
</dbReference>
<name>A0A0B4XPQ7_9GAMM</name>
<dbReference type="STRING" id="391936.S7S_11640"/>
<keyword evidence="6" id="KW-1133">Transmembrane helix</keyword>
<dbReference type="AlphaFoldDB" id="A0A0B4XPQ7"/>
<evidence type="ECO:0000256" key="6">
    <source>
        <dbReference type="SAM" id="Phobius"/>
    </source>
</evidence>
<dbReference type="HOGENOM" id="CLU_063465_1_1_6"/>
<dbReference type="PANTHER" id="PTHR38776">
    <property type="entry name" value="MLTA-INTERACTING PROTEIN-RELATED"/>
    <property type="match status" value="1"/>
</dbReference>
<keyword evidence="4 6" id="KW-0472">Membrane</keyword>
<evidence type="ECO:0000256" key="4">
    <source>
        <dbReference type="ARBA" id="ARBA00023136"/>
    </source>
</evidence>
<evidence type="ECO:0000256" key="2">
    <source>
        <dbReference type="ARBA" id="ARBA00005722"/>
    </source>
</evidence>
<dbReference type="Proteomes" id="UP000006764">
    <property type="component" value="Chromosome"/>
</dbReference>
<keyword evidence="8" id="KW-1185">Reference proteome</keyword>
<dbReference type="KEGG" id="apac:S7S_11640"/>
<keyword evidence="6" id="KW-0812">Transmembrane</keyword>
<dbReference type="PANTHER" id="PTHR38776:SF1">
    <property type="entry name" value="MLTA-INTERACTING PROTEIN-RELATED"/>
    <property type="match status" value="1"/>
</dbReference>
<gene>
    <name evidence="7" type="ORF">S7S_11640</name>
</gene>
<sequence length="273" mass="30090">MQALRCDASGHVVFRLACWMIGVAGLCSALLASASESPDGRPPSSHWGLGAGVSNQQKPYAGIERDTTAVPVIQFENRHIRWLGPLLEVKTPGLALSDSQRLDLSLVAVYDVGGGYEEDDARILRGMDDRKSGLWAGASAVWRTGLVDVSARWIADLSGYSDGQRVSVGLEKAWRLGARLRLAPRMGLVWHDDKFVDYYFGVRANEARADRPLYEGEAGIDTYLGVQALYRLGRQHTLLLDLSATRLAPEIEDSPLVDRSTENRVLLGYVYRF</sequence>
<evidence type="ECO:0000256" key="1">
    <source>
        <dbReference type="ARBA" id="ARBA00004442"/>
    </source>
</evidence>
<accession>A0A0B4XPQ7</accession>
<reference evidence="7 8" key="1">
    <citation type="journal article" date="2012" name="J. Bacteriol.">
        <title>Genome sequence of an alkane-degrading bacterium, Alcanivorax pacificus type strain W11-5, isolated from deep sea sediment.</title>
        <authorList>
            <person name="Lai Q."/>
            <person name="Shao Z."/>
        </authorList>
    </citation>
    <scope>NUCLEOTIDE SEQUENCE [LARGE SCALE GENOMIC DNA]</scope>
    <source>
        <strain evidence="7 8">W11-5</strain>
    </source>
</reference>
<evidence type="ECO:0000256" key="3">
    <source>
        <dbReference type="ARBA" id="ARBA00022729"/>
    </source>
</evidence>
<proteinExistence type="inferred from homology"/>
<organism evidence="7 8">
    <name type="scientific">Isoalcanivorax pacificus W11-5</name>
    <dbReference type="NCBI Taxonomy" id="391936"/>
    <lineage>
        <taxon>Bacteria</taxon>
        <taxon>Pseudomonadati</taxon>
        <taxon>Pseudomonadota</taxon>
        <taxon>Gammaproteobacteria</taxon>
        <taxon>Oceanospirillales</taxon>
        <taxon>Alcanivoracaceae</taxon>
        <taxon>Isoalcanivorax</taxon>
    </lineage>
</organism>
<dbReference type="Pfam" id="PF06629">
    <property type="entry name" value="MipA"/>
    <property type="match status" value="1"/>
</dbReference>
<dbReference type="InterPro" id="IPR010583">
    <property type="entry name" value="MipA"/>
</dbReference>
<evidence type="ECO:0000256" key="5">
    <source>
        <dbReference type="ARBA" id="ARBA00023237"/>
    </source>
</evidence>
<dbReference type="EMBL" id="CP004387">
    <property type="protein sequence ID" value="AJD48740.1"/>
    <property type="molecule type" value="Genomic_DNA"/>
</dbReference>
<evidence type="ECO:0000313" key="7">
    <source>
        <dbReference type="EMBL" id="AJD48740.1"/>
    </source>
</evidence>
<dbReference type="GO" id="GO:0009252">
    <property type="term" value="P:peptidoglycan biosynthetic process"/>
    <property type="evidence" value="ECO:0007669"/>
    <property type="project" value="TreeGrafter"/>
</dbReference>
<comment type="subcellular location">
    <subcellularLocation>
        <location evidence="1">Cell outer membrane</location>
    </subcellularLocation>
</comment>
<protein>
    <recommendedName>
        <fullName evidence="9">Outer membrane protein</fullName>
    </recommendedName>
</protein>
<comment type="similarity">
    <text evidence="2">Belongs to the MipA/OmpV family.</text>
</comment>